<organism evidence="3 4">
    <name type="scientific">Leucobacter viscericola</name>
    <dbReference type="NCBI Taxonomy" id="2714935"/>
    <lineage>
        <taxon>Bacteria</taxon>
        <taxon>Bacillati</taxon>
        <taxon>Actinomycetota</taxon>
        <taxon>Actinomycetes</taxon>
        <taxon>Micrococcales</taxon>
        <taxon>Microbacteriaceae</taxon>
        <taxon>Leucobacter</taxon>
    </lineage>
</organism>
<evidence type="ECO:0000313" key="4">
    <source>
        <dbReference type="Proteomes" id="UP000502677"/>
    </source>
</evidence>
<dbReference type="EMBL" id="CP049863">
    <property type="protein sequence ID" value="QIK62904.1"/>
    <property type="molecule type" value="Genomic_DNA"/>
</dbReference>
<dbReference type="Pfam" id="PF00395">
    <property type="entry name" value="SLH"/>
    <property type="match status" value="1"/>
</dbReference>
<keyword evidence="4" id="KW-1185">Reference proteome</keyword>
<feature type="chain" id="PRO_5026169311" description="SLH domain-containing protein" evidence="1">
    <location>
        <begin position="24"/>
        <end position="770"/>
    </location>
</feature>
<accession>A0A6G7XE87</accession>
<sequence>MVALGAVALGAAGVGTIASPANAVEAPSLTKVDRMEGHWTFFSYDGTRAPVAYQYGLNKSGYFNFDYTDWDVNRTDMPQSLIDLAGVVSMPAVGKTGEIMVGTNRQCFQYFPADTNRIRTSTCDGSAAQQFDIVDTGNGNNTFYVMQGGLYLTDMSGFGVMSSKWNRTHAFYLPPFSPVADSTVSLADATGTVGDVSVTYGQAASVSVPVTDAPPYSSIVVSVDGVAQPAVKVNTTTPKVTLPAGAYPAGEHDITASLVNTGDNSTVYAISSAKLRVAQAASTTSLELGEDFVSVTGKVAGQYGTIPTGTVTLTFEGKTVGTATLAADGTYSTTLTGWSATGILERDLIANYAGDTNHTASSVTVAVPANHAEPTVTLGDGDGKAGDVTVTYGQPAKIGVAVTDAPANSSVVVWVDGLAQTPVALTGTTATITVPAGAYTAGDHKVTMTLVDAATGSTLYASGDAKLIVKQATTKTTVALNKDQKSVAGKVTAQYGTIPTGTVTLTFEGKQVGTATVAKDGSYKATLTGWTIPAKATKRTLLANYAGDKNHVKSTVSQVVTVDGSKVPGGLCSAPRPIPVFADTPLAHKFYKEIDWMECMKYSTGWRQPVGKPLYKPADNLERQAMAAFIFRMEAPKSYKAPAVSPFADVKPGDSYYKEIAWMYEAKLSTGYKEAAGKPTFRPHDSLSREAMAAFIYRLEAPKNYKAPAVSPMADMKPGMSFYKEISWMYDVKLSTGNKTATGKEYWPKDNLSRQAMAAFIYRLVLDYRA</sequence>
<dbReference type="Gene3D" id="2.60.40.10">
    <property type="entry name" value="Immunoglobulins"/>
    <property type="match status" value="2"/>
</dbReference>
<feature type="signal peptide" evidence="1">
    <location>
        <begin position="1"/>
        <end position="23"/>
    </location>
</feature>
<dbReference type="PROSITE" id="PS51272">
    <property type="entry name" value="SLH"/>
    <property type="match status" value="1"/>
</dbReference>
<feature type="domain" description="SLH" evidence="2">
    <location>
        <begin position="643"/>
        <end position="710"/>
    </location>
</feature>
<dbReference type="GO" id="GO:0005975">
    <property type="term" value="P:carbohydrate metabolic process"/>
    <property type="evidence" value="ECO:0007669"/>
    <property type="project" value="UniProtKB-ARBA"/>
</dbReference>
<proteinExistence type="predicted"/>
<dbReference type="KEGG" id="lvi:G7068_06600"/>
<dbReference type="InterPro" id="IPR013783">
    <property type="entry name" value="Ig-like_fold"/>
</dbReference>
<dbReference type="Proteomes" id="UP000502677">
    <property type="component" value="Chromosome"/>
</dbReference>
<gene>
    <name evidence="3" type="ORF">G7068_06600</name>
</gene>
<dbReference type="RefSeq" id="WP_166290434.1">
    <property type="nucleotide sequence ID" value="NZ_CP049863.1"/>
</dbReference>
<keyword evidence="1" id="KW-0732">Signal</keyword>
<evidence type="ECO:0000256" key="1">
    <source>
        <dbReference type="SAM" id="SignalP"/>
    </source>
</evidence>
<dbReference type="InterPro" id="IPR001119">
    <property type="entry name" value="SLH_dom"/>
</dbReference>
<name>A0A6G7XE87_9MICO</name>
<protein>
    <recommendedName>
        <fullName evidence="2">SLH domain-containing protein</fullName>
    </recommendedName>
</protein>
<reference evidence="3 4" key="1">
    <citation type="submission" date="2020-03" db="EMBL/GenBank/DDBJ databases">
        <title>Leucobacter sp. nov., isolated from beetles.</title>
        <authorList>
            <person name="Hyun D.-W."/>
            <person name="Bae J.-W."/>
        </authorList>
    </citation>
    <scope>NUCLEOTIDE SEQUENCE [LARGE SCALE GENOMIC DNA]</scope>
    <source>
        <strain evidence="3 4">HDW9C</strain>
    </source>
</reference>
<evidence type="ECO:0000259" key="2">
    <source>
        <dbReference type="PROSITE" id="PS51272"/>
    </source>
</evidence>
<dbReference type="Pfam" id="PF16640">
    <property type="entry name" value="Big_3_5"/>
    <property type="match status" value="1"/>
</dbReference>
<dbReference type="AlphaFoldDB" id="A0A6G7XE87"/>
<dbReference type="InterPro" id="IPR032109">
    <property type="entry name" value="Big_3_5"/>
</dbReference>
<evidence type="ECO:0000313" key="3">
    <source>
        <dbReference type="EMBL" id="QIK62904.1"/>
    </source>
</evidence>